<dbReference type="Gene3D" id="3.40.50.80">
    <property type="entry name" value="Nucleotide-binding domain of ferredoxin-NADP reductase (FNR) module"/>
    <property type="match status" value="1"/>
</dbReference>
<evidence type="ECO:0000256" key="7">
    <source>
        <dbReference type="ARBA" id="ARBA00023014"/>
    </source>
</evidence>
<dbReference type="Gene3D" id="2.40.30.10">
    <property type="entry name" value="Translation factors"/>
    <property type="match status" value="1"/>
</dbReference>
<dbReference type="GO" id="GO:0051537">
    <property type="term" value="F:2 iron, 2 sulfur cluster binding"/>
    <property type="evidence" value="ECO:0007669"/>
    <property type="project" value="UniProtKB-KW"/>
</dbReference>
<proteinExistence type="predicted"/>
<dbReference type="PANTHER" id="PTHR47354">
    <property type="entry name" value="NADH OXIDOREDUCTASE HCR"/>
    <property type="match status" value="1"/>
</dbReference>
<evidence type="ECO:0000256" key="5">
    <source>
        <dbReference type="ARBA" id="ARBA00023002"/>
    </source>
</evidence>
<evidence type="ECO:0000256" key="6">
    <source>
        <dbReference type="ARBA" id="ARBA00023004"/>
    </source>
</evidence>
<dbReference type="PRINTS" id="PR00409">
    <property type="entry name" value="PHDIOXRDTASE"/>
</dbReference>
<dbReference type="PROSITE" id="PS51085">
    <property type="entry name" value="2FE2S_FER_2"/>
    <property type="match status" value="1"/>
</dbReference>
<feature type="domain" description="FAD-binding FR-type" evidence="9">
    <location>
        <begin position="1"/>
        <end position="102"/>
    </location>
</feature>
<dbReference type="InterPro" id="IPR017938">
    <property type="entry name" value="Riboflavin_synthase-like_b-brl"/>
</dbReference>
<dbReference type="InterPro" id="IPR050415">
    <property type="entry name" value="MRET"/>
</dbReference>
<dbReference type="InterPro" id="IPR001433">
    <property type="entry name" value="OxRdtase_FAD/NAD-bd"/>
</dbReference>
<evidence type="ECO:0000256" key="4">
    <source>
        <dbReference type="ARBA" id="ARBA00022723"/>
    </source>
</evidence>
<reference evidence="10 11" key="1">
    <citation type="submission" date="2017-08" db="EMBL/GenBank/DDBJ databases">
        <title>Complete Genome Sequence of Streptomyces formicae KY5, the formicamycin producer.</title>
        <authorList>
            <person name="Holmes N.A."/>
            <person name="Devine R."/>
            <person name="Qin Z."/>
            <person name="Seipke R.F."/>
            <person name="Wilkinson B."/>
            <person name="Hutchings M.I."/>
        </authorList>
    </citation>
    <scope>NUCLEOTIDE SEQUENCE [LARGE SCALE GENOMIC DNA]</scope>
    <source>
        <strain evidence="10 11">KY5</strain>
    </source>
</reference>
<dbReference type="SUPFAM" id="SSF52343">
    <property type="entry name" value="Ferredoxin reductase-like, C-terminal NADP-linked domain"/>
    <property type="match status" value="1"/>
</dbReference>
<dbReference type="GO" id="GO:0016491">
    <property type="term" value="F:oxidoreductase activity"/>
    <property type="evidence" value="ECO:0007669"/>
    <property type="project" value="UniProtKB-KW"/>
</dbReference>
<dbReference type="PROSITE" id="PS00197">
    <property type="entry name" value="2FE2S_FER_1"/>
    <property type="match status" value="1"/>
</dbReference>
<name>A0A291Q432_9ACTN</name>
<keyword evidence="10" id="KW-0489">Methyltransferase</keyword>
<evidence type="ECO:0000259" key="8">
    <source>
        <dbReference type="PROSITE" id="PS51085"/>
    </source>
</evidence>
<keyword evidence="4" id="KW-0479">Metal-binding</keyword>
<dbReference type="InterPro" id="IPR012675">
    <property type="entry name" value="Beta-grasp_dom_sf"/>
</dbReference>
<dbReference type="Pfam" id="PF00175">
    <property type="entry name" value="NAD_binding_1"/>
    <property type="match status" value="1"/>
</dbReference>
<keyword evidence="5" id="KW-0560">Oxidoreductase</keyword>
<evidence type="ECO:0000313" key="10">
    <source>
        <dbReference type="EMBL" id="ATL26268.1"/>
    </source>
</evidence>
<accession>A0A291Q432</accession>
<keyword evidence="11" id="KW-1185">Reference proteome</keyword>
<dbReference type="CDD" id="cd00207">
    <property type="entry name" value="fer2"/>
    <property type="match status" value="1"/>
</dbReference>
<dbReference type="InterPro" id="IPR001041">
    <property type="entry name" value="2Fe-2S_ferredoxin-type"/>
</dbReference>
<dbReference type="Proteomes" id="UP000221011">
    <property type="component" value="Chromosome"/>
</dbReference>
<dbReference type="GO" id="GO:0032259">
    <property type="term" value="P:methylation"/>
    <property type="evidence" value="ECO:0007669"/>
    <property type="project" value="UniProtKB-KW"/>
</dbReference>
<dbReference type="InterPro" id="IPR006058">
    <property type="entry name" value="2Fe2S_fd_BS"/>
</dbReference>
<dbReference type="InterPro" id="IPR039261">
    <property type="entry name" value="FNR_nucleotide-bd"/>
</dbReference>
<sequence>MQVQHTVIDRVEQVADDVVSLVLRGATGPLEPWEPGAHVDLTLPNWLTRSYSLCGDPADRERYRVAVRLDPLSRGGSEYIHHYLRQGRALDVSPPRNHFPLLPAPEYLFLAGGIGVTPLLPMLSAAVDADVPATFVYVGRSASTMPFADELRARHGDRVRLVATSRDHRPDLAALAADLAPGALVYCCGPAPMLSAAQAAFPAERLHTERFRPAARTFAPNTAFEAVCARSGGTVQVGADQSLLDALARAGRPVMSGCREGVCGSCELTVLSGTPEHRDDIGAPTGRMYACVSRALTPELRLDI</sequence>
<dbReference type="PANTHER" id="PTHR47354:SF1">
    <property type="entry name" value="CARNITINE MONOOXYGENASE REDUCTASE SUBUNIT"/>
    <property type="match status" value="1"/>
</dbReference>
<keyword evidence="3" id="KW-0001">2Fe-2S</keyword>
<dbReference type="EMBL" id="CP022685">
    <property type="protein sequence ID" value="ATL26268.1"/>
    <property type="molecule type" value="Genomic_DNA"/>
</dbReference>
<feature type="domain" description="2Fe-2S ferredoxin-type" evidence="8">
    <location>
        <begin position="225"/>
        <end position="304"/>
    </location>
</feature>
<dbReference type="SUPFAM" id="SSF54292">
    <property type="entry name" value="2Fe-2S ferredoxin-like"/>
    <property type="match status" value="1"/>
</dbReference>
<evidence type="ECO:0000259" key="9">
    <source>
        <dbReference type="PROSITE" id="PS51384"/>
    </source>
</evidence>
<dbReference type="InterPro" id="IPR036010">
    <property type="entry name" value="2Fe-2S_ferredoxin-like_sf"/>
</dbReference>
<dbReference type="SUPFAM" id="SSF63380">
    <property type="entry name" value="Riboflavin synthase domain-like"/>
    <property type="match status" value="1"/>
</dbReference>
<keyword evidence="10" id="KW-0808">Transferase</keyword>
<dbReference type="Pfam" id="PF00111">
    <property type="entry name" value="Fer2"/>
    <property type="match status" value="1"/>
</dbReference>
<dbReference type="CDD" id="cd06185">
    <property type="entry name" value="PDR_like"/>
    <property type="match status" value="1"/>
</dbReference>
<dbReference type="AlphaFoldDB" id="A0A291Q432"/>
<protein>
    <submittedName>
        <fullName evidence="10">Flavodoxin reductases (Ferredoxin-NADPH reductases) family 1, Vanillate O-demethylase oxidoreductase</fullName>
    </submittedName>
</protein>
<keyword evidence="2" id="KW-0285">Flavoprotein</keyword>
<organism evidence="10 11">
    <name type="scientific">Streptomyces formicae</name>
    <dbReference type="NCBI Taxonomy" id="1616117"/>
    <lineage>
        <taxon>Bacteria</taxon>
        <taxon>Bacillati</taxon>
        <taxon>Actinomycetota</taxon>
        <taxon>Actinomycetes</taxon>
        <taxon>Kitasatosporales</taxon>
        <taxon>Streptomycetaceae</taxon>
        <taxon>Streptomyces</taxon>
    </lineage>
</organism>
<dbReference type="RefSeq" id="WP_418952746.1">
    <property type="nucleotide sequence ID" value="NZ_CP022685.1"/>
</dbReference>
<dbReference type="Gene3D" id="3.10.20.30">
    <property type="match status" value="1"/>
</dbReference>
<dbReference type="GO" id="GO:0008168">
    <property type="term" value="F:methyltransferase activity"/>
    <property type="evidence" value="ECO:0007669"/>
    <property type="project" value="UniProtKB-KW"/>
</dbReference>
<evidence type="ECO:0000313" key="11">
    <source>
        <dbReference type="Proteomes" id="UP000221011"/>
    </source>
</evidence>
<gene>
    <name evidence="10" type="ORF">KY5_1250</name>
</gene>
<keyword evidence="6" id="KW-0408">Iron</keyword>
<dbReference type="KEGG" id="sfk:KY5_1250"/>
<dbReference type="PROSITE" id="PS51384">
    <property type="entry name" value="FAD_FR"/>
    <property type="match status" value="1"/>
</dbReference>
<keyword evidence="7" id="KW-0411">Iron-sulfur</keyword>
<dbReference type="GO" id="GO:0046872">
    <property type="term" value="F:metal ion binding"/>
    <property type="evidence" value="ECO:0007669"/>
    <property type="project" value="UniProtKB-KW"/>
</dbReference>
<evidence type="ECO:0000256" key="3">
    <source>
        <dbReference type="ARBA" id="ARBA00022714"/>
    </source>
</evidence>
<comment type="cofactor">
    <cofactor evidence="1">
        <name>FAD</name>
        <dbReference type="ChEBI" id="CHEBI:57692"/>
    </cofactor>
</comment>
<dbReference type="InterPro" id="IPR017927">
    <property type="entry name" value="FAD-bd_FR_type"/>
</dbReference>
<evidence type="ECO:0000256" key="2">
    <source>
        <dbReference type="ARBA" id="ARBA00022630"/>
    </source>
</evidence>
<evidence type="ECO:0000256" key="1">
    <source>
        <dbReference type="ARBA" id="ARBA00001974"/>
    </source>
</evidence>